<feature type="region of interest" description="Disordered" evidence="1">
    <location>
        <begin position="415"/>
        <end position="448"/>
    </location>
</feature>
<name>A0A8K0TDG0_9PEZI</name>
<evidence type="ECO:0000256" key="2">
    <source>
        <dbReference type="SAM" id="SignalP"/>
    </source>
</evidence>
<dbReference type="Proteomes" id="UP000813385">
    <property type="component" value="Unassembled WGS sequence"/>
</dbReference>
<gene>
    <name evidence="4" type="ORF">B0T11DRAFT_328616</name>
</gene>
<sequence>MSPGSMTWRLIALIALVSSSLSFDFPATFEVDLFFPRDGGVYAITESFPVIVAVQNAALTLQYGFSLHWRIAVCKDCPEQRPIKWGEIAHDAQYLDFNSSAPIDDPYLLTNVTSRALDPGTYWFEWDLYYSTVCTGGLGLYCDPDKISNGSLRFTIDVDAPMPTFTGTCPSALGVGVFSTTVECSWDSNPSSTFFCPVTPFRTDPMATPTPKPCSVEIDEGLAQSLTTELAVVTAALTSSSTSTVATSAPTDNAGGILMPVFIMTTGWPSLPLELRWMIVREIRLVLFRSPEWREGRQPFTALPLVSREFHSWFRHINFVFITLDQNRLDEFKSSVVDRKERRRYVQSITLRVHLPENDIFLDTIHKFMDIMAAWKTKKKTLLTPGYLRMKLHLEVVSPSDTCFRQLRAISSAPARELGQHDTHPISEQISRLMSPPRDKREKVSLKE</sequence>
<evidence type="ECO:0000313" key="5">
    <source>
        <dbReference type="Proteomes" id="UP000813385"/>
    </source>
</evidence>
<feature type="chain" id="PRO_5035424988" description="DUF7136 domain-containing protein" evidence="2">
    <location>
        <begin position="23"/>
        <end position="448"/>
    </location>
</feature>
<proteinExistence type="predicted"/>
<comment type="caution">
    <text evidence="4">The sequence shown here is derived from an EMBL/GenBank/DDBJ whole genome shotgun (WGS) entry which is preliminary data.</text>
</comment>
<dbReference type="InterPro" id="IPR055560">
    <property type="entry name" value="DUF7136"/>
</dbReference>
<dbReference type="AlphaFoldDB" id="A0A8K0TDG0"/>
<accession>A0A8K0TDG0</accession>
<reference evidence="4" key="1">
    <citation type="journal article" date="2021" name="Nat. Commun.">
        <title>Genetic determinants of endophytism in the Arabidopsis root mycobiome.</title>
        <authorList>
            <person name="Mesny F."/>
            <person name="Miyauchi S."/>
            <person name="Thiergart T."/>
            <person name="Pickel B."/>
            <person name="Atanasova L."/>
            <person name="Karlsson M."/>
            <person name="Huettel B."/>
            <person name="Barry K.W."/>
            <person name="Haridas S."/>
            <person name="Chen C."/>
            <person name="Bauer D."/>
            <person name="Andreopoulos W."/>
            <person name="Pangilinan J."/>
            <person name="LaButti K."/>
            <person name="Riley R."/>
            <person name="Lipzen A."/>
            <person name="Clum A."/>
            <person name="Drula E."/>
            <person name="Henrissat B."/>
            <person name="Kohler A."/>
            <person name="Grigoriev I.V."/>
            <person name="Martin F.M."/>
            <person name="Hacquard S."/>
        </authorList>
    </citation>
    <scope>NUCLEOTIDE SEQUENCE</scope>
    <source>
        <strain evidence="4">MPI-CAGE-AT-0016</strain>
    </source>
</reference>
<evidence type="ECO:0000313" key="4">
    <source>
        <dbReference type="EMBL" id="KAH7362569.1"/>
    </source>
</evidence>
<feature type="compositionally biased region" description="Basic and acidic residues" evidence="1">
    <location>
        <begin position="437"/>
        <end position="448"/>
    </location>
</feature>
<evidence type="ECO:0000256" key="1">
    <source>
        <dbReference type="SAM" id="MobiDB-lite"/>
    </source>
</evidence>
<feature type="signal peptide" evidence="2">
    <location>
        <begin position="1"/>
        <end position="22"/>
    </location>
</feature>
<organism evidence="4 5">
    <name type="scientific">Plectosphaerella cucumerina</name>
    <dbReference type="NCBI Taxonomy" id="40658"/>
    <lineage>
        <taxon>Eukaryota</taxon>
        <taxon>Fungi</taxon>
        <taxon>Dikarya</taxon>
        <taxon>Ascomycota</taxon>
        <taxon>Pezizomycotina</taxon>
        <taxon>Sordariomycetes</taxon>
        <taxon>Hypocreomycetidae</taxon>
        <taxon>Glomerellales</taxon>
        <taxon>Plectosphaerellaceae</taxon>
        <taxon>Plectosphaerella</taxon>
    </lineage>
</organism>
<keyword evidence="5" id="KW-1185">Reference proteome</keyword>
<evidence type="ECO:0000259" key="3">
    <source>
        <dbReference type="Pfam" id="PF23584"/>
    </source>
</evidence>
<dbReference type="EMBL" id="JAGPXD010000003">
    <property type="protein sequence ID" value="KAH7362569.1"/>
    <property type="molecule type" value="Genomic_DNA"/>
</dbReference>
<dbReference type="Pfam" id="PF23584">
    <property type="entry name" value="DUF7136"/>
    <property type="match status" value="1"/>
</dbReference>
<keyword evidence="2" id="KW-0732">Signal</keyword>
<protein>
    <recommendedName>
        <fullName evidence="3">DUF7136 domain-containing protein</fullName>
    </recommendedName>
</protein>
<feature type="domain" description="DUF7136" evidence="3">
    <location>
        <begin position="25"/>
        <end position="238"/>
    </location>
</feature>
<dbReference type="OrthoDB" id="4490227at2759"/>